<evidence type="ECO:0000313" key="4">
    <source>
        <dbReference type="Proteomes" id="UP000494106"/>
    </source>
</evidence>
<keyword evidence="4" id="KW-1185">Reference proteome</keyword>
<sequence length="381" mass="42153">MALSQSKNLKTEVKEALIDVLGKLKKLVGDSEAEREVEKARKGSGGPGDGVPVNINTGAASAVFPDSGPSKILEEHSRLLLEHKEGMSALQEEMAKCTQAIEEQRRSYATVAASTPHKLMQPLRPAVTHSALHSVVVTSEDNQETADEVLNRVRRTVDAKEGWVKVDRVRKAKDQKVLMGFGTVEDKRKVKERLSRKGTGLVVEDVKNKNPLLVLIGVLTINTDKEVLRALRNQHMNLFDGLDPGEARLQVKYRRKARNPHVAHVVLSASPALWARITGVGSVYIDLQRVRAEDQSPLLQCPRCLGFGQGRKFCKEEMDLCSHCGGPHLKSRCPDVLAGLSSSCRNCRWAKFGQVEHNKFSDDCPVRRKWDGIARSSVAYC</sequence>
<name>A0A8S1BP61_ARCPL</name>
<reference evidence="3 4" key="1">
    <citation type="submission" date="2020-04" db="EMBL/GenBank/DDBJ databases">
        <authorList>
            <person name="Wallbank WR R."/>
            <person name="Pardo Diaz C."/>
            <person name="Kozak K."/>
            <person name="Martin S."/>
            <person name="Jiggins C."/>
            <person name="Moest M."/>
            <person name="Warren A I."/>
            <person name="Byers J.R.P. K."/>
            <person name="Montejo-Kovacevich G."/>
            <person name="Yen C E."/>
        </authorList>
    </citation>
    <scope>NUCLEOTIDE SEQUENCE [LARGE SCALE GENOMIC DNA]</scope>
</reference>
<evidence type="ECO:0000256" key="2">
    <source>
        <dbReference type="SAM" id="MobiDB-lite"/>
    </source>
</evidence>
<keyword evidence="1" id="KW-0175">Coiled coil</keyword>
<feature type="region of interest" description="Disordered" evidence="2">
    <location>
        <begin position="29"/>
        <end position="51"/>
    </location>
</feature>
<organism evidence="3 4">
    <name type="scientific">Arctia plantaginis</name>
    <name type="common">Wood tiger moth</name>
    <name type="synonym">Phalaena plantaginis</name>
    <dbReference type="NCBI Taxonomy" id="874455"/>
    <lineage>
        <taxon>Eukaryota</taxon>
        <taxon>Metazoa</taxon>
        <taxon>Ecdysozoa</taxon>
        <taxon>Arthropoda</taxon>
        <taxon>Hexapoda</taxon>
        <taxon>Insecta</taxon>
        <taxon>Pterygota</taxon>
        <taxon>Neoptera</taxon>
        <taxon>Endopterygota</taxon>
        <taxon>Lepidoptera</taxon>
        <taxon>Glossata</taxon>
        <taxon>Ditrysia</taxon>
        <taxon>Noctuoidea</taxon>
        <taxon>Erebidae</taxon>
        <taxon>Arctiinae</taxon>
        <taxon>Arctia</taxon>
    </lineage>
</organism>
<evidence type="ECO:0000313" key="3">
    <source>
        <dbReference type="EMBL" id="CAB3260193.1"/>
    </source>
</evidence>
<feature type="coiled-coil region" evidence="1">
    <location>
        <begin position="73"/>
        <end position="107"/>
    </location>
</feature>
<gene>
    <name evidence="3" type="ORF">APLA_LOCUS17288</name>
</gene>
<protein>
    <submittedName>
        <fullName evidence="3">Uncharacterized protein</fullName>
    </submittedName>
</protein>
<comment type="caution">
    <text evidence="3">The sequence shown here is derived from an EMBL/GenBank/DDBJ whole genome shotgun (WGS) entry which is preliminary data.</text>
</comment>
<dbReference type="EMBL" id="CADEBC010000733">
    <property type="protein sequence ID" value="CAB3260193.1"/>
    <property type="molecule type" value="Genomic_DNA"/>
</dbReference>
<evidence type="ECO:0000256" key="1">
    <source>
        <dbReference type="SAM" id="Coils"/>
    </source>
</evidence>
<feature type="compositionally biased region" description="Basic and acidic residues" evidence="2">
    <location>
        <begin position="29"/>
        <end position="41"/>
    </location>
</feature>
<dbReference type="AlphaFoldDB" id="A0A8S1BP61"/>
<dbReference type="OrthoDB" id="10022108at2759"/>
<dbReference type="Proteomes" id="UP000494106">
    <property type="component" value="Unassembled WGS sequence"/>
</dbReference>
<proteinExistence type="predicted"/>
<accession>A0A8S1BP61</accession>